<organism evidence="2 3">
    <name type="scientific">Meloidogyne hapla</name>
    <name type="common">Root-knot nematode worm</name>
    <dbReference type="NCBI Taxonomy" id="6305"/>
    <lineage>
        <taxon>Eukaryota</taxon>
        <taxon>Metazoa</taxon>
        <taxon>Ecdysozoa</taxon>
        <taxon>Nematoda</taxon>
        <taxon>Chromadorea</taxon>
        <taxon>Rhabditida</taxon>
        <taxon>Tylenchina</taxon>
        <taxon>Tylenchomorpha</taxon>
        <taxon>Tylenchoidea</taxon>
        <taxon>Meloidogynidae</taxon>
        <taxon>Meloidogyninae</taxon>
        <taxon>Meloidogyne</taxon>
    </lineage>
</organism>
<dbReference type="WBParaSite" id="MhA1_Contig2285.frz3.gene1">
    <property type="protein sequence ID" value="MhA1_Contig2285.frz3.gene1"/>
    <property type="gene ID" value="MhA1_Contig2285.frz3.gene1"/>
</dbReference>
<protein>
    <submittedName>
        <fullName evidence="3">ZP domain-containing protein</fullName>
    </submittedName>
</protein>
<feature type="region of interest" description="Disordered" evidence="1">
    <location>
        <begin position="23"/>
        <end position="45"/>
    </location>
</feature>
<reference evidence="3" key="1">
    <citation type="submission" date="2016-11" db="UniProtKB">
        <authorList>
            <consortium name="WormBaseParasite"/>
        </authorList>
    </citation>
    <scope>IDENTIFICATION</scope>
</reference>
<evidence type="ECO:0000256" key="1">
    <source>
        <dbReference type="SAM" id="MobiDB-lite"/>
    </source>
</evidence>
<evidence type="ECO:0000313" key="2">
    <source>
        <dbReference type="Proteomes" id="UP000095281"/>
    </source>
</evidence>
<dbReference type="Proteomes" id="UP000095281">
    <property type="component" value="Unplaced"/>
</dbReference>
<proteinExistence type="predicted"/>
<dbReference type="AlphaFoldDB" id="A0A1I8BHL8"/>
<keyword evidence="2" id="KW-1185">Reference proteome</keyword>
<evidence type="ECO:0000313" key="3">
    <source>
        <dbReference type="WBParaSite" id="MhA1_Contig2285.frz3.gene1"/>
    </source>
</evidence>
<sequence length="45" mass="5003">DVNNIEAVNCCVPKSRRASITVYHKDNNNNNDGGDGVEQTKEIRD</sequence>
<accession>A0A1I8BHL8</accession>
<name>A0A1I8BHL8_MELHA</name>